<gene>
    <name evidence="9" type="ORF">M9Y10_020261</name>
</gene>
<dbReference type="SMART" id="SM00490">
    <property type="entry name" value="HELICc"/>
    <property type="match status" value="1"/>
</dbReference>
<feature type="compositionally biased region" description="Basic residues" evidence="6">
    <location>
        <begin position="11"/>
        <end position="22"/>
    </location>
</feature>
<dbReference type="InterPro" id="IPR001650">
    <property type="entry name" value="Helicase_C-like"/>
</dbReference>
<proteinExistence type="predicted"/>
<protein>
    <recommendedName>
        <fullName evidence="1">RNA helicase</fullName>
        <ecNumber evidence="1">3.6.4.13</ecNumber>
    </recommendedName>
</protein>
<dbReference type="InterPro" id="IPR014001">
    <property type="entry name" value="Helicase_ATP-bd"/>
</dbReference>
<dbReference type="EC" id="3.6.4.13" evidence="1"/>
<accession>A0ABR2HGS6</accession>
<dbReference type="Pfam" id="PF00270">
    <property type="entry name" value="DEAD"/>
    <property type="match status" value="1"/>
</dbReference>
<dbReference type="Gene3D" id="3.40.50.300">
    <property type="entry name" value="P-loop containing nucleotide triphosphate hydrolases"/>
    <property type="match status" value="2"/>
</dbReference>
<feature type="domain" description="Helicase C-terminal" evidence="8">
    <location>
        <begin position="371"/>
        <end position="530"/>
    </location>
</feature>
<evidence type="ECO:0000256" key="5">
    <source>
        <dbReference type="ARBA" id="ARBA00022840"/>
    </source>
</evidence>
<name>A0ABR2HGS6_9EUKA</name>
<evidence type="ECO:0000259" key="7">
    <source>
        <dbReference type="PROSITE" id="PS51192"/>
    </source>
</evidence>
<feature type="region of interest" description="Disordered" evidence="6">
    <location>
        <begin position="1"/>
        <end position="26"/>
    </location>
</feature>
<evidence type="ECO:0000256" key="2">
    <source>
        <dbReference type="ARBA" id="ARBA00022741"/>
    </source>
</evidence>
<keyword evidence="4" id="KW-0347">Helicase</keyword>
<feature type="domain" description="Helicase ATP-binding" evidence="7">
    <location>
        <begin position="179"/>
        <end position="359"/>
    </location>
</feature>
<dbReference type="PANTHER" id="PTHR47958">
    <property type="entry name" value="ATP-DEPENDENT RNA HELICASE DBP3"/>
    <property type="match status" value="1"/>
</dbReference>
<dbReference type="InterPro" id="IPR044742">
    <property type="entry name" value="DEAD/DEAH_RhlB"/>
</dbReference>
<dbReference type="CDD" id="cd18787">
    <property type="entry name" value="SF2_C_DEAD"/>
    <property type="match status" value="1"/>
</dbReference>
<keyword evidence="2" id="KW-0547">Nucleotide-binding</keyword>
<dbReference type="Pfam" id="PF00271">
    <property type="entry name" value="Helicase_C"/>
    <property type="match status" value="1"/>
</dbReference>
<dbReference type="InterPro" id="IPR011545">
    <property type="entry name" value="DEAD/DEAH_box_helicase_dom"/>
</dbReference>
<evidence type="ECO:0000313" key="10">
    <source>
        <dbReference type="Proteomes" id="UP001470230"/>
    </source>
</evidence>
<organism evidence="9 10">
    <name type="scientific">Tritrichomonas musculus</name>
    <dbReference type="NCBI Taxonomy" id="1915356"/>
    <lineage>
        <taxon>Eukaryota</taxon>
        <taxon>Metamonada</taxon>
        <taxon>Parabasalia</taxon>
        <taxon>Tritrichomonadida</taxon>
        <taxon>Tritrichomonadidae</taxon>
        <taxon>Tritrichomonas</taxon>
    </lineage>
</organism>
<keyword evidence="5" id="KW-0067">ATP-binding</keyword>
<dbReference type="Proteomes" id="UP001470230">
    <property type="component" value="Unassembled WGS sequence"/>
</dbReference>
<dbReference type="SMART" id="SM00487">
    <property type="entry name" value="DEXDc"/>
    <property type="match status" value="1"/>
</dbReference>
<dbReference type="SUPFAM" id="SSF52540">
    <property type="entry name" value="P-loop containing nucleoside triphosphate hydrolases"/>
    <property type="match status" value="1"/>
</dbReference>
<evidence type="ECO:0000256" key="3">
    <source>
        <dbReference type="ARBA" id="ARBA00022801"/>
    </source>
</evidence>
<keyword evidence="3" id="KW-0378">Hydrolase</keyword>
<evidence type="ECO:0000256" key="4">
    <source>
        <dbReference type="ARBA" id="ARBA00022806"/>
    </source>
</evidence>
<dbReference type="PROSITE" id="PS51192">
    <property type="entry name" value="HELICASE_ATP_BIND_1"/>
    <property type="match status" value="1"/>
</dbReference>
<keyword evidence="10" id="KW-1185">Reference proteome</keyword>
<comment type="caution">
    <text evidence="9">The sequence shown here is derived from an EMBL/GenBank/DDBJ whole genome shotgun (WGS) entry which is preliminary data.</text>
</comment>
<dbReference type="InterPro" id="IPR027417">
    <property type="entry name" value="P-loop_NTPase"/>
</dbReference>
<dbReference type="PROSITE" id="PS51194">
    <property type="entry name" value="HELICASE_CTER"/>
    <property type="match status" value="1"/>
</dbReference>
<sequence length="556" mass="62649">MDDPVITFVPKSRRGNHPLTKTKKQDKPKKVIAKKDIPAQQRKIIYDHYTGEAPKTFRNITFAHSMRWNKKEDTLYDFRDTKEVIYKPSSRKWENEDDDFERPSSRPFSKRNFFPEARQSRLWRAENQVHLSSRKRVDVPPLTEWGGCYSNGNSVLPRELAVLLREYYDHPLPVQAQCIPLVLANHDIIGISQTGSGKTLAYAIPIIATAINTLNDRNSGYDPTAGPIGLILVPSHELAEQVEKVIRPFCEPIGIKTESIVGGMSITDQAISLSHGSHIIVATPGRLNDLLERQFLVISHCIIVALDEADKMVDKSLAPQIASIISQTAENRRLVMFSATMPAAVLSIVDKFFEQNVVTVRVGDVHDASEKIRQVIYYVSAKQKKGMLDEMLHGMKAPIIIFTNSKDSAEELANFLGYKGFRIATIHSGKSQKDREAVINAVIDELIDVVVSTDVMARGIDIEKVENVINYEMPTDITVYIHRIGRTGRGEQLGVATSFVTPEDTEIMYDLVKHLKRNNFHIPDGLMNNPASKKRPDDDQIAQFIQEEQEPDSDEP</sequence>
<dbReference type="EMBL" id="JAPFFF010000029">
    <property type="protein sequence ID" value="KAK8846255.1"/>
    <property type="molecule type" value="Genomic_DNA"/>
</dbReference>
<evidence type="ECO:0000256" key="1">
    <source>
        <dbReference type="ARBA" id="ARBA00012552"/>
    </source>
</evidence>
<evidence type="ECO:0000313" key="9">
    <source>
        <dbReference type="EMBL" id="KAK8846255.1"/>
    </source>
</evidence>
<dbReference type="CDD" id="cd00268">
    <property type="entry name" value="DEADc"/>
    <property type="match status" value="1"/>
</dbReference>
<evidence type="ECO:0000259" key="8">
    <source>
        <dbReference type="PROSITE" id="PS51194"/>
    </source>
</evidence>
<evidence type="ECO:0000256" key="6">
    <source>
        <dbReference type="SAM" id="MobiDB-lite"/>
    </source>
</evidence>
<reference evidence="9 10" key="1">
    <citation type="submission" date="2024-04" db="EMBL/GenBank/DDBJ databases">
        <title>Tritrichomonas musculus Genome.</title>
        <authorList>
            <person name="Alves-Ferreira E."/>
            <person name="Grigg M."/>
            <person name="Lorenzi H."/>
            <person name="Galac M."/>
        </authorList>
    </citation>
    <scope>NUCLEOTIDE SEQUENCE [LARGE SCALE GENOMIC DNA]</scope>
    <source>
        <strain evidence="9 10">EAF2021</strain>
    </source>
</reference>